<keyword evidence="3" id="KW-1185">Reference proteome</keyword>
<feature type="compositionally biased region" description="Polar residues" evidence="1">
    <location>
        <begin position="1"/>
        <end position="10"/>
    </location>
</feature>
<gene>
    <name evidence="2" type="ORF">BDV39DRAFT_14139</name>
</gene>
<evidence type="ECO:0000313" key="3">
    <source>
        <dbReference type="Proteomes" id="UP000325945"/>
    </source>
</evidence>
<evidence type="ECO:0000256" key="1">
    <source>
        <dbReference type="SAM" id="MobiDB-lite"/>
    </source>
</evidence>
<accession>A0A5N6XC84</accession>
<organism evidence="2 3">
    <name type="scientific">Aspergillus sergii</name>
    <dbReference type="NCBI Taxonomy" id="1034303"/>
    <lineage>
        <taxon>Eukaryota</taxon>
        <taxon>Fungi</taxon>
        <taxon>Dikarya</taxon>
        <taxon>Ascomycota</taxon>
        <taxon>Pezizomycotina</taxon>
        <taxon>Eurotiomycetes</taxon>
        <taxon>Eurotiomycetidae</taxon>
        <taxon>Eurotiales</taxon>
        <taxon>Aspergillaceae</taxon>
        <taxon>Aspergillus</taxon>
        <taxon>Aspergillus subgen. Circumdati</taxon>
    </lineage>
</organism>
<feature type="region of interest" description="Disordered" evidence="1">
    <location>
        <begin position="1"/>
        <end position="32"/>
    </location>
</feature>
<name>A0A5N6XC84_9EURO</name>
<dbReference type="EMBL" id="ML741771">
    <property type="protein sequence ID" value="KAE8330857.1"/>
    <property type="molecule type" value="Genomic_DNA"/>
</dbReference>
<evidence type="ECO:0000313" key="2">
    <source>
        <dbReference type="EMBL" id="KAE8330857.1"/>
    </source>
</evidence>
<dbReference type="AlphaFoldDB" id="A0A5N6XC84"/>
<dbReference type="Proteomes" id="UP000325945">
    <property type="component" value="Unassembled WGS sequence"/>
</dbReference>
<proteinExistence type="predicted"/>
<sequence length="73" mass="8117">MTLPSTSPSAALTDPMLFHPQGGSTGSRRRGPPERCLLLFFASTLASRLLDWDWVLRVFLRIIFASVIILDLS</sequence>
<protein>
    <submittedName>
        <fullName evidence="2">Uncharacterized protein</fullName>
    </submittedName>
</protein>
<reference evidence="3" key="1">
    <citation type="submission" date="2019-04" db="EMBL/GenBank/DDBJ databases">
        <title>Friends and foes A comparative genomics studyof 23 Aspergillus species from section Flavi.</title>
        <authorList>
            <consortium name="DOE Joint Genome Institute"/>
            <person name="Kjaerbolling I."/>
            <person name="Vesth T."/>
            <person name="Frisvad J.C."/>
            <person name="Nybo J.L."/>
            <person name="Theobald S."/>
            <person name="Kildgaard S."/>
            <person name="Isbrandt T."/>
            <person name="Kuo A."/>
            <person name="Sato A."/>
            <person name="Lyhne E.K."/>
            <person name="Kogle M.E."/>
            <person name="Wiebenga A."/>
            <person name="Kun R.S."/>
            <person name="Lubbers R.J."/>
            <person name="Makela M.R."/>
            <person name="Barry K."/>
            <person name="Chovatia M."/>
            <person name="Clum A."/>
            <person name="Daum C."/>
            <person name="Haridas S."/>
            <person name="He G."/>
            <person name="LaButti K."/>
            <person name="Lipzen A."/>
            <person name="Mondo S."/>
            <person name="Riley R."/>
            <person name="Salamov A."/>
            <person name="Simmons B.A."/>
            <person name="Magnuson J.K."/>
            <person name="Henrissat B."/>
            <person name="Mortensen U.H."/>
            <person name="Larsen T.O."/>
            <person name="Devries R.P."/>
            <person name="Grigoriev I.V."/>
            <person name="Machida M."/>
            <person name="Baker S.E."/>
            <person name="Andersen M.R."/>
        </authorList>
    </citation>
    <scope>NUCLEOTIDE SEQUENCE [LARGE SCALE GENOMIC DNA]</scope>
    <source>
        <strain evidence="3">CBS 130017</strain>
    </source>
</reference>